<accession>A0A644X2G0</accession>
<dbReference type="EMBL" id="VSSQ01001439">
    <property type="protein sequence ID" value="MPM08344.1"/>
    <property type="molecule type" value="Genomic_DNA"/>
</dbReference>
<feature type="transmembrane region" description="Helical" evidence="1">
    <location>
        <begin position="33"/>
        <end position="53"/>
    </location>
</feature>
<protein>
    <submittedName>
        <fullName evidence="2">Uncharacterized protein</fullName>
    </submittedName>
</protein>
<keyword evidence="1" id="KW-0812">Transmembrane</keyword>
<reference evidence="2" key="1">
    <citation type="submission" date="2019-08" db="EMBL/GenBank/DDBJ databases">
        <authorList>
            <person name="Kucharzyk K."/>
            <person name="Murdoch R.W."/>
            <person name="Higgins S."/>
            <person name="Loffler F."/>
        </authorList>
    </citation>
    <scope>NUCLEOTIDE SEQUENCE</scope>
</reference>
<comment type="caution">
    <text evidence="2">The sequence shown here is derived from an EMBL/GenBank/DDBJ whole genome shotgun (WGS) entry which is preliminary data.</text>
</comment>
<evidence type="ECO:0000313" key="2">
    <source>
        <dbReference type="EMBL" id="MPM08344.1"/>
    </source>
</evidence>
<organism evidence="2">
    <name type="scientific">bioreactor metagenome</name>
    <dbReference type="NCBI Taxonomy" id="1076179"/>
    <lineage>
        <taxon>unclassified sequences</taxon>
        <taxon>metagenomes</taxon>
        <taxon>ecological metagenomes</taxon>
    </lineage>
</organism>
<keyword evidence="1" id="KW-0472">Membrane</keyword>
<gene>
    <name evidence="2" type="ORF">SDC9_54656</name>
</gene>
<sequence length="69" mass="7973">MIFLLVVAFVIPIWLEVPVMVRGKSWKELTVYSILMTLAFVICLLEILHIPVWNPVKDTQYFVSGLLPK</sequence>
<proteinExistence type="predicted"/>
<name>A0A644X2G0_9ZZZZ</name>
<evidence type="ECO:0000256" key="1">
    <source>
        <dbReference type="SAM" id="Phobius"/>
    </source>
</evidence>
<dbReference type="AlphaFoldDB" id="A0A644X2G0"/>
<keyword evidence="1" id="KW-1133">Transmembrane helix</keyword>